<dbReference type="EMBL" id="CP013652">
    <property type="protein sequence ID" value="ALS21203.1"/>
    <property type="molecule type" value="Genomic_DNA"/>
</dbReference>
<dbReference type="OrthoDB" id="9800077at2"/>
<protein>
    <submittedName>
        <fullName evidence="2">NUDIX hydrolase</fullName>
    </submittedName>
</protein>
<dbReference type="PROSITE" id="PS51462">
    <property type="entry name" value="NUDIX"/>
    <property type="match status" value="1"/>
</dbReference>
<reference evidence="2 3" key="2">
    <citation type="journal article" date="2016" name="Genome Announc.">
        <title>Complete Genome Sequences of Two Interactive Moderate Thermophiles, Paenibacillus napthalenovorans 32O-Y and Paenibacillus sp. 32O-W.</title>
        <authorList>
            <person name="Butler R.R.III."/>
            <person name="Wang J."/>
            <person name="Stark B.C."/>
            <person name="Pombert J.F."/>
        </authorList>
    </citation>
    <scope>NUCLEOTIDE SEQUENCE [LARGE SCALE GENOMIC DNA]</scope>
    <source>
        <strain evidence="2 3">32O-Y</strain>
    </source>
</reference>
<dbReference type="PATRIC" id="fig|162209.4.peg.878"/>
<reference evidence="3" key="1">
    <citation type="submission" date="2015-12" db="EMBL/GenBank/DDBJ databases">
        <title>Complete genome sequences of two moderately thermophilic Paenibacillus species.</title>
        <authorList>
            <person name="Butler R.III."/>
            <person name="Wang J."/>
            <person name="Stark B.C."/>
            <person name="Pombert J.-F."/>
        </authorList>
    </citation>
    <scope>NUCLEOTIDE SEQUENCE [LARGE SCALE GENOMIC DNA]</scope>
    <source>
        <strain evidence="3">32O-Y</strain>
    </source>
</reference>
<dbReference type="Gene3D" id="3.90.79.10">
    <property type="entry name" value="Nucleoside Triphosphate Pyrophosphohydrolase"/>
    <property type="match status" value="1"/>
</dbReference>
<evidence type="ECO:0000313" key="3">
    <source>
        <dbReference type="Proteomes" id="UP000061660"/>
    </source>
</evidence>
<dbReference type="GO" id="GO:0016787">
    <property type="term" value="F:hydrolase activity"/>
    <property type="evidence" value="ECO:0007669"/>
    <property type="project" value="UniProtKB-KW"/>
</dbReference>
<accession>A0A0U2VCD1</accession>
<dbReference type="AlphaFoldDB" id="A0A0U2VCD1"/>
<dbReference type="KEGG" id="pnp:IJ22_08210"/>
<keyword evidence="1 2" id="KW-0378">Hydrolase</keyword>
<dbReference type="PROSITE" id="PS00893">
    <property type="entry name" value="NUDIX_BOX"/>
    <property type="match status" value="1"/>
</dbReference>
<proteinExistence type="predicted"/>
<dbReference type="Pfam" id="PF00293">
    <property type="entry name" value="NUDIX"/>
    <property type="match status" value="1"/>
</dbReference>
<dbReference type="Proteomes" id="UP000061660">
    <property type="component" value="Chromosome"/>
</dbReference>
<keyword evidence="3" id="KW-1185">Reference proteome</keyword>
<dbReference type="CDD" id="cd04678">
    <property type="entry name" value="NUDIX_MTH2_Nudt15"/>
    <property type="match status" value="1"/>
</dbReference>
<dbReference type="RefSeq" id="WP_062407415.1">
    <property type="nucleotide sequence ID" value="NZ_BJCS01000006.1"/>
</dbReference>
<dbReference type="PANTHER" id="PTHR43222:SF2">
    <property type="entry name" value="NUDIX HYDROLASE 23, CHLOROPLASTIC"/>
    <property type="match status" value="1"/>
</dbReference>
<organism evidence="2 3">
    <name type="scientific">Paenibacillus naphthalenovorans</name>
    <dbReference type="NCBI Taxonomy" id="162209"/>
    <lineage>
        <taxon>Bacteria</taxon>
        <taxon>Bacillati</taxon>
        <taxon>Bacillota</taxon>
        <taxon>Bacilli</taxon>
        <taxon>Bacillales</taxon>
        <taxon>Paenibacillaceae</taxon>
        <taxon>Paenibacillus</taxon>
    </lineage>
</organism>
<name>A0A0U2VCD1_9BACL</name>
<sequence>MRYHFCPKCGGRLSLNEKKEISRPYCISCGFVFYQNPVVGVAAIIIRDKKVLLGKRKGSYEGQWCIPCGYVEWDEDVYEAARREFIEETGLKIEITAVYTVLSNFHNPEQQTVGIWFLANEIEGELAAGDDLEEVGFFSYEELPVLAFPTDRVVLKKLKDEQLLS</sequence>
<dbReference type="SUPFAM" id="SSF55811">
    <property type="entry name" value="Nudix"/>
    <property type="match status" value="1"/>
</dbReference>
<dbReference type="InterPro" id="IPR000086">
    <property type="entry name" value="NUDIX_hydrolase_dom"/>
</dbReference>
<evidence type="ECO:0000313" key="2">
    <source>
        <dbReference type="EMBL" id="ALS21203.1"/>
    </source>
</evidence>
<dbReference type="PANTHER" id="PTHR43222">
    <property type="entry name" value="NUDIX HYDROLASE 23"/>
    <property type="match status" value="1"/>
</dbReference>
<dbReference type="STRING" id="162209.IJ22_08210"/>
<evidence type="ECO:0000256" key="1">
    <source>
        <dbReference type="ARBA" id="ARBA00022801"/>
    </source>
</evidence>
<dbReference type="InterPro" id="IPR020084">
    <property type="entry name" value="NUDIX_hydrolase_CS"/>
</dbReference>
<dbReference type="InterPro" id="IPR015797">
    <property type="entry name" value="NUDIX_hydrolase-like_dom_sf"/>
</dbReference>
<gene>
    <name evidence="2" type="ORF">IJ22_08210</name>
</gene>